<accession>A0A6G1WUL5</accession>
<sequence length="94" mass="10300">MDDATLFNCCTHYATPDWSQFDWLEIGGCVSFEEDGETYTEGGFMASEAEFFTVYGHLREGGCEAITDTPTLELADTVGEHLATLSGLPLHHSC</sequence>
<proteinExistence type="predicted"/>
<dbReference type="AlphaFoldDB" id="A0A6G1WUL5"/>
<gene>
    <name evidence="1" type="ORF">GHJ91_31385</name>
</gene>
<name>A0A6G1WUL5_9HYPH</name>
<protein>
    <submittedName>
        <fullName evidence="1">Uncharacterized protein</fullName>
    </submittedName>
</protein>
<dbReference type="EMBL" id="WISB01000205">
    <property type="protein sequence ID" value="MQW73434.1"/>
    <property type="molecule type" value="Genomic_DNA"/>
</dbReference>
<reference evidence="1" key="1">
    <citation type="journal article" date="2013" name="Genome Biol.">
        <title>Comparative genomics of the core and accessory genomes of 48 Sinorhizobium strains comprising five genospecies.</title>
        <authorList>
            <person name="Sugawara M."/>
            <person name="Epstein B."/>
            <person name="Badgley B.D."/>
            <person name="Unno T."/>
            <person name="Xu L."/>
            <person name="Reese J."/>
            <person name="Gyaneshwar P."/>
            <person name="Denny R."/>
            <person name="Mudge J."/>
            <person name="Bharti A.K."/>
            <person name="Farmer A.D."/>
            <person name="May G.D."/>
            <person name="Woodward J.E."/>
            <person name="Medigue C."/>
            <person name="Vallenet D."/>
            <person name="Lajus A."/>
            <person name="Rouy Z."/>
            <person name="Martinez-Vaz B."/>
            <person name="Tiffin P."/>
            <person name="Young N.D."/>
            <person name="Sadowsky M.J."/>
        </authorList>
    </citation>
    <scope>NUCLEOTIDE SEQUENCE</scope>
    <source>
        <strain evidence="1">M1</strain>
    </source>
</reference>
<comment type="caution">
    <text evidence="1">The sequence shown here is derived from an EMBL/GenBank/DDBJ whole genome shotgun (WGS) entry which is preliminary data.</text>
</comment>
<organism evidence="1">
    <name type="scientific">Sinorhizobium medicae</name>
    <dbReference type="NCBI Taxonomy" id="110321"/>
    <lineage>
        <taxon>Bacteria</taxon>
        <taxon>Pseudomonadati</taxon>
        <taxon>Pseudomonadota</taxon>
        <taxon>Alphaproteobacteria</taxon>
        <taxon>Hyphomicrobiales</taxon>
        <taxon>Rhizobiaceae</taxon>
        <taxon>Sinorhizobium/Ensifer group</taxon>
        <taxon>Sinorhizobium</taxon>
    </lineage>
</organism>
<evidence type="ECO:0000313" key="1">
    <source>
        <dbReference type="EMBL" id="MQW73434.1"/>
    </source>
</evidence>
<dbReference type="RefSeq" id="WP_153414209.1">
    <property type="nucleotide sequence ID" value="NZ_WISB01000205.1"/>
</dbReference>